<comment type="caution">
    <text evidence="1">The sequence shown here is derived from an EMBL/GenBank/DDBJ whole genome shotgun (WGS) entry which is preliminary data.</text>
</comment>
<sequence>MRLHKHITRAAAFWHHVEFVLSANCCRTPFPQSRHLSDRCSSRPAV</sequence>
<gene>
    <name evidence="1" type="ORF">ACCUM_0137</name>
</gene>
<dbReference type="Proteomes" id="UP000306324">
    <property type="component" value="Unassembled WGS sequence"/>
</dbReference>
<evidence type="ECO:0000313" key="1">
    <source>
        <dbReference type="EMBL" id="TMQ76079.1"/>
    </source>
</evidence>
<organism evidence="1 2">
    <name type="scientific">Candidatus Accumulibacter phosphatis</name>
    <dbReference type="NCBI Taxonomy" id="327160"/>
    <lineage>
        <taxon>Bacteria</taxon>
        <taxon>Pseudomonadati</taxon>
        <taxon>Pseudomonadota</taxon>
        <taxon>Betaproteobacteria</taxon>
        <taxon>Candidatus Accumulibacter</taxon>
    </lineage>
</organism>
<name>A0A5S4EL68_9PROT</name>
<protein>
    <submittedName>
        <fullName evidence="1">Uncharacterized protein</fullName>
    </submittedName>
</protein>
<evidence type="ECO:0000313" key="2">
    <source>
        <dbReference type="Proteomes" id="UP000306324"/>
    </source>
</evidence>
<keyword evidence="2" id="KW-1185">Reference proteome</keyword>
<accession>A0A5S4EL68</accession>
<proteinExistence type="predicted"/>
<dbReference type="AlphaFoldDB" id="A0A5S4EL68"/>
<dbReference type="EMBL" id="SWAD01000064">
    <property type="protein sequence ID" value="TMQ76079.1"/>
    <property type="molecule type" value="Genomic_DNA"/>
</dbReference>
<reference evidence="1 2" key="1">
    <citation type="submission" date="2019-04" db="EMBL/GenBank/DDBJ databases">
        <title>A novel phosphate-accumulating bacterium identified in bioreactor for phosphate removal from wastewater.</title>
        <authorList>
            <person name="Kotlyarov R.Y."/>
            <person name="Beletsky A.V."/>
            <person name="Kallistova A.Y."/>
            <person name="Dorofeev A.G."/>
            <person name="Nikolaev Y.Y."/>
            <person name="Pimenov N.V."/>
            <person name="Ravin N.V."/>
            <person name="Mardanov A.V."/>
        </authorList>
    </citation>
    <scope>NUCLEOTIDE SEQUENCE [LARGE SCALE GENOMIC DNA]</scope>
    <source>
        <strain evidence="1 2">Bin19</strain>
    </source>
</reference>